<protein>
    <submittedName>
        <fullName evidence="1">Uncharacterized protein</fullName>
    </submittedName>
</protein>
<comment type="caution">
    <text evidence="1">The sequence shown here is derived from an EMBL/GenBank/DDBJ whole genome shotgun (WGS) entry which is preliminary data.</text>
</comment>
<dbReference type="InterPro" id="IPR058915">
    <property type="entry name" value="AcrVA2-like"/>
</dbReference>
<dbReference type="Pfam" id="PF26125">
    <property type="entry name" value="AcrVA2-like"/>
    <property type="match status" value="1"/>
</dbReference>
<proteinExistence type="predicted"/>
<sequence>MGVASSLIHPMRYMRTRPFAKPVIQTYIRKAGRTLLPTMADVERIQNVVIPAYNNAISVLPFEKRPERPTAMLVQECSLALHVGMYTAFGRNAYLLSPRLVDLLNRTDLGAVRARDIKLPFRAFYLSFGDTFDARLPGPPNRIDGAYVSLSGTDSLQIVVTTCRLDARTNSAAHWPFSRDLYYYAPLDIADSNRSFEQILGDAIGTEIKLEADITGPDPDVVAEKPDGHEILIQDVRHLSQAEWAEYARDGLPAFRRALALIVNAMCYMTAEPQDTALDYPDDAPSELVKAVRTGKPSQRNRAKTQMLDRGFSFIRVIGSALPVRDLQTGTTGDSVGTLRPHWRRGHWRRQPHGLGRAEIRLVWIRPTLVRAGVGESEAGHIYLIE</sequence>
<reference evidence="2" key="1">
    <citation type="journal article" date="2019" name="Int. J. Syst. Evol. Microbiol.">
        <title>The Global Catalogue of Microorganisms (GCM) 10K type strain sequencing project: providing services to taxonomists for standard genome sequencing and annotation.</title>
        <authorList>
            <consortium name="The Broad Institute Genomics Platform"/>
            <consortium name="The Broad Institute Genome Sequencing Center for Infectious Disease"/>
            <person name="Wu L."/>
            <person name="Ma J."/>
        </authorList>
    </citation>
    <scope>NUCLEOTIDE SEQUENCE [LARGE SCALE GENOMIC DNA]</scope>
    <source>
        <strain evidence="2">CGMCC 1.10188</strain>
    </source>
</reference>
<organism evidence="1 2">
    <name type="scientific">Tistrella bauzanensis</name>
    <dbReference type="NCBI Taxonomy" id="657419"/>
    <lineage>
        <taxon>Bacteria</taxon>
        <taxon>Pseudomonadati</taxon>
        <taxon>Pseudomonadota</taxon>
        <taxon>Alphaproteobacteria</taxon>
        <taxon>Geminicoccales</taxon>
        <taxon>Geminicoccaceae</taxon>
        <taxon>Tistrella</taxon>
    </lineage>
</organism>
<dbReference type="RefSeq" id="WP_188582231.1">
    <property type="nucleotide sequence ID" value="NZ_BMDZ01000087.1"/>
</dbReference>
<accession>A0ABQ1J3Y2</accession>
<dbReference type="Proteomes" id="UP000603352">
    <property type="component" value="Unassembled WGS sequence"/>
</dbReference>
<name>A0ABQ1J3Y2_9PROT</name>
<evidence type="ECO:0000313" key="1">
    <source>
        <dbReference type="EMBL" id="GGB59474.1"/>
    </source>
</evidence>
<evidence type="ECO:0000313" key="2">
    <source>
        <dbReference type="Proteomes" id="UP000603352"/>
    </source>
</evidence>
<dbReference type="EMBL" id="BMDZ01000087">
    <property type="protein sequence ID" value="GGB59474.1"/>
    <property type="molecule type" value="Genomic_DNA"/>
</dbReference>
<gene>
    <name evidence="1" type="ORF">GCM10011505_45290</name>
</gene>
<keyword evidence="2" id="KW-1185">Reference proteome</keyword>